<gene>
    <name evidence="2" type="ORF">pdam_00003342</name>
</gene>
<name>A0A3M6TAC2_POCDA</name>
<accession>A0A3M6TAC2</accession>
<evidence type="ECO:0000256" key="1">
    <source>
        <dbReference type="SAM" id="Coils"/>
    </source>
</evidence>
<dbReference type="OrthoDB" id="5956565at2759"/>
<reference evidence="2 3" key="1">
    <citation type="journal article" date="2018" name="Sci. Rep.">
        <title>Comparative analysis of the Pocillopora damicornis genome highlights role of immune system in coral evolution.</title>
        <authorList>
            <person name="Cunning R."/>
            <person name="Bay R.A."/>
            <person name="Gillette P."/>
            <person name="Baker A.C."/>
            <person name="Traylor-Knowles N."/>
        </authorList>
    </citation>
    <scope>NUCLEOTIDE SEQUENCE [LARGE SCALE GENOMIC DNA]</scope>
    <source>
        <strain evidence="2">RSMAS</strain>
        <tissue evidence="2">Whole animal</tissue>
    </source>
</reference>
<dbReference type="Proteomes" id="UP000275408">
    <property type="component" value="Unassembled WGS sequence"/>
</dbReference>
<sequence>MDYSPRRALCPNQTQLFPCIGFPSWSFEDWAQFELDTLEDIFKRSDWQERALKPALSSILAPALCAVYATYGDNEISNLDDDRVVWDRQYTLKDLSSIKVKIQRADSPSSPSDSFFFPITDDRERSRSLELLYPPIANIVEIKEKLHPPCDSGRSSPIFVSGYEAERQRNDIKQFGREVASKLAERRAEYAKRRASQIHEEREMIERNIEEAVRNKAKQLQAADHLEKDGSFLKERRAKLWRRCANMAEILAKEETEATLWQNKYKEAISVASGCFMFF</sequence>
<dbReference type="OMA" id="DEDEYCG"/>
<organism evidence="2 3">
    <name type="scientific">Pocillopora damicornis</name>
    <name type="common">Cauliflower coral</name>
    <name type="synonym">Millepora damicornis</name>
    <dbReference type="NCBI Taxonomy" id="46731"/>
    <lineage>
        <taxon>Eukaryota</taxon>
        <taxon>Metazoa</taxon>
        <taxon>Cnidaria</taxon>
        <taxon>Anthozoa</taxon>
        <taxon>Hexacorallia</taxon>
        <taxon>Scleractinia</taxon>
        <taxon>Astrocoeniina</taxon>
        <taxon>Pocilloporidae</taxon>
        <taxon>Pocillopora</taxon>
    </lineage>
</organism>
<proteinExistence type="predicted"/>
<keyword evidence="1" id="KW-0175">Coiled coil</keyword>
<evidence type="ECO:0000313" key="2">
    <source>
        <dbReference type="EMBL" id="RMX38271.1"/>
    </source>
</evidence>
<evidence type="ECO:0000313" key="3">
    <source>
        <dbReference type="Proteomes" id="UP000275408"/>
    </source>
</evidence>
<dbReference type="EMBL" id="RCHS01004038">
    <property type="protein sequence ID" value="RMX38271.1"/>
    <property type="molecule type" value="Genomic_DNA"/>
</dbReference>
<keyword evidence="3" id="KW-1185">Reference proteome</keyword>
<dbReference type="AlphaFoldDB" id="A0A3M6TAC2"/>
<protein>
    <submittedName>
        <fullName evidence="2">Uncharacterized protein</fullName>
    </submittedName>
</protein>
<comment type="caution">
    <text evidence="2">The sequence shown here is derived from an EMBL/GenBank/DDBJ whole genome shotgun (WGS) entry which is preliminary data.</text>
</comment>
<feature type="coiled-coil region" evidence="1">
    <location>
        <begin position="195"/>
        <end position="229"/>
    </location>
</feature>